<keyword evidence="13" id="KW-0594">Phospholipid biosynthesis</keyword>
<evidence type="ECO:0000256" key="8">
    <source>
        <dbReference type="ARBA" id="ARBA00022777"/>
    </source>
</evidence>
<dbReference type="EMBL" id="JAPDHZ010000004">
    <property type="protein sequence ID" value="MDG0793225.1"/>
    <property type="molecule type" value="Genomic_DNA"/>
</dbReference>
<dbReference type="GO" id="GO:0005886">
    <property type="term" value="C:plasma membrane"/>
    <property type="evidence" value="ECO:0007669"/>
    <property type="project" value="UniProtKB-SubCell"/>
</dbReference>
<keyword evidence="11" id="KW-0443">Lipid metabolism</keyword>
<feature type="binding site" evidence="16">
    <location>
        <position position="66"/>
    </location>
    <ligand>
        <name>substrate</name>
    </ligand>
</feature>
<gene>
    <name evidence="20" type="ORF">OMP38_22020</name>
</gene>
<evidence type="ECO:0000256" key="9">
    <source>
        <dbReference type="ARBA" id="ARBA00022840"/>
    </source>
</evidence>
<evidence type="ECO:0000256" key="7">
    <source>
        <dbReference type="ARBA" id="ARBA00022741"/>
    </source>
</evidence>
<evidence type="ECO:0000256" key="18">
    <source>
        <dbReference type="PIRSR" id="PIRSR600829-4"/>
    </source>
</evidence>
<keyword evidence="14" id="KW-1208">Phospholipid metabolism</keyword>
<keyword evidence="6 19" id="KW-0812">Transmembrane</keyword>
<evidence type="ECO:0000256" key="1">
    <source>
        <dbReference type="ARBA" id="ARBA00004651"/>
    </source>
</evidence>
<dbReference type="GO" id="GO:0046872">
    <property type="term" value="F:metal ion binding"/>
    <property type="evidence" value="ECO:0007669"/>
    <property type="project" value="UniProtKB-KW"/>
</dbReference>
<dbReference type="PANTHER" id="PTHR34299:SF1">
    <property type="entry name" value="DIACYLGLYCEROL KINASE"/>
    <property type="match status" value="1"/>
</dbReference>
<evidence type="ECO:0000256" key="14">
    <source>
        <dbReference type="ARBA" id="ARBA00023264"/>
    </source>
</evidence>
<reference evidence="20 21" key="1">
    <citation type="submission" date="2022-10" db="EMBL/GenBank/DDBJ databases">
        <title>Comparative genomic analysis of Cohnella hashimotonis sp. nov., isolated from the International Space Station.</title>
        <authorList>
            <person name="Simpson A."/>
            <person name="Venkateswaran K."/>
        </authorList>
    </citation>
    <scope>NUCLEOTIDE SEQUENCE [LARGE SCALE GENOMIC DNA]</scope>
    <source>
        <strain evidence="20 21">DSM 18997</strain>
    </source>
</reference>
<evidence type="ECO:0000256" key="15">
    <source>
        <dbReference type="PIRSR" id="PIRSR600829-1"/>
    </source>
</evidence>
<evidence type="ECO:0000256" key="6">
    <source>
        <dbReference type="ARBA" id="ARBA00022692"/>
    </source>
</evidence>
<keyword evidence="10 19" id="KW-1133">Transmembrane helix</keyword>
<feature type="transmembrane region" description="Helical" evidence="19">
    <location>
        <begin position="30"/>
        <end position="47"/>
    </location>
</feature>
<feature type="binding site" evidence="17">
    <location>
        <position position="25"/>
    </location>
    <ligand>
        <name>ATP</name>
        <dbReference type="ChEBI" id="CHEBI:30616"/>
    </ligand>
</feature>
<evidence type="ECO:0000256" key="16">
    <source>
        <dbReference type="PIRSR" id="PIRSR600829-2"/>
    </source>
</evidence>
<feature type="binding site" evidence="18">
    <location>
        <position position="25"/>
    </location>
    <ligand>
        <name>a divalent metal cation</name>
        <dbReference type="ChEBI" id="CHEBI:60240"/>
    </ligand>
</feature>
<evidence type="ECO:0000313" key="20">
    <source>
        <dbReference type="EMBL" id="MDG0793225.1"/>
    </source>
</evidence>
<keyword evidence="12 19" id="KW-0472">Membrane</keyword>
<evidence type="ECO:0000256" key="4">
    <source>
        <dbReference type="ARBA" id="ARBA00022516"/>
    </source>
</evidence>
<feature type="transmembrane region" description="Helical" evidence="19">
    <location>
        <begin position="93"/>
        <end position="118"/>
    </location>
</feature>
<name>A0A9X4KJT4_9BACL</name>
<evidence type="ECO:0000313" key="21">
    <source>
        <dbReference type="Proteomes" id="UP001153387"/>
    </source>
</evidence>
<evidence type="ECO:0000256" key="5">
    <source>
        <dbReference type="ARBA" id="ARBA00022679"/>
    </source>
</evidence>
<keyword evidence="21" id="KW-1185">Reference proteome</keyword>
<dbReference type="Pfam" id="PF01219">
    <property type="entry name" value="DAGK_prokar"/>
    <property type="match status" value="1"/>
</dbReference>
<keyword evidence="5" id="KW-0808">Transferase</keyword>
<dbReference type="Gene3D" id="1.10.287.3610">
    <property type="match status" value="1"/>
</dbReference>
<feature type="binding site" evidence="17">
    <location>
        <begin position="91"/>
        <end position="92"/>
    </location>
    <ligand>
        <name>ATP</name>
        <dbReference type="ChEBI" id="CHEBI:30616"/>
    </ligand>
</feature>
<dbReference type="PANTHER" id="PTHR34299">
    <property type="entry name" value="DIACYLGLYCEROL KINASE"/>
    <property type="match status" value="1"/>
</dbReference>
<comment type="caution">
    <text evidence="20">The sequence shown here is derived from an EMBL/GenBank/DDBJ whole genome shotgun (WGS) entry which is preliminary data.</text>
</comment>
<comment type="similarity">
    <text evidence="2">Belongs to the bacterial diacylglycerol kinase family.</text>
</comment>
<feature type="transmembrane region" description="Helical" evidence="19">
    <location>
        <begin position="53"/>
        <end position="72"/>
    </location>
</feature>
<evidence type="ECO:0000256" key="19">
    <source>
        <dbReference type="SAM" id="Phobius"/>
    </source>
</evidence>
<keyword evidence="7 17" id="KW-0547">Nucleotide-binding</keyword>
<accession>A0A9X4KJT4</accession>
<feature type="binding site" evidence="17">
    <location>
        <position position="73"/>
    </location>
    <ligand>
        <name>ATP</name>
        <dbReference type="ChEBI" id="CHEBI:30616"/>
    </ligand>
</feature>
<evidence type="ECO:0000256" key="13">
    <source>
        <dbReference type="ARBA" id="ARBA00023209"/>
    </source>
</evidence>
<evidence type="ECO:0000256" key="12">
    <source>
        <dbReference type="ARBA" id="ARBA00023136"/>
    </source>
</evidence>
<comment type="cofactor">
    <cofactor evidence="18">
        <name>Mg(2+)</name>
        <dbReference type="ChEBI" id="CHEBI:18420"/>
    </cofactor>
    <text evidence="18">Mn(2+), Zn(2+), Cd(2+) and Co(2+) support activity to lesser extents.</text>
</comment>
<proteinExistence type="inferred from homology"/>
<organism evidence="20 21">
    <name type="scientific">Cohnella ginsengisoli</name>
    <dbReference type="NCBI Taxonomy" id="425004"/>
    <lineage>
        <taxon>Bacteria</taxon>
        <taxon>Bacillati</taxon>
        <taxon>Bacillota</taxon>
        <taxon>Bacilli</taxon>
        <taxon>Bacillales</taxon>
        <taxon>Paenibacillaceae</taxon>
        <taxon>Cohnella</taxon>
    </lineage>
</organism>
<dbReference type="RefSeq" id="WP_277567036.1">
    <property type="nucleotide sequence ID" value="NZ_JAPDHZ010000004.1"/>
</dbReference>
<dbReference type="GO" id="GO:0008654">
    <property type="term" value="P:phospholipid biosynthetic process"/>
    <property type="evidence" value="ECO:0007669"/>
    <property type="project" value="UniProtKB-KW"/>
</dbReference>
<evidence type="ECO:0000256" key="10">
    <source>
        <dbReference type="ARBA" id="ARBA00022989"/>
    </source>
</evidence>
<keyword evidence="4" id="KW-0444">Lipid biosynthesis</keyword>
<keyword evidence="9 17" id="KW-0067">ATP-binding</keyword>
<keyword evidence="3" id="KW-1003">Cell membrane</keyword>
<keyword evidence="18" id="KW-0479">Metal-binding</keyword>
<keyword evidence="8 20" id="KW-0418">Kinase</keyword>
<feature type="binding site" evidence="18">
    <location>
        <position position="73"/>
    </location>
    <ligand>
        <name>a divalent metal cation</name>
        <dbReference type="ChEBI" id="CHEBI:60240"/>
    </ligand>
</feature>
<evidence type="ECO:0000256" key="11">
    <source>
        <dbReference type="ARBA" id="ARBA00023098"/>
    </source>
</evidence>
<dbReference type="CDD" id="cd14265">
    <property type="entry name" value="UDPK_IM_like"/>
    <property type="match status" value="1"/>
</dbReference>
<dbReference type="Proteomes" id="UP001153387">
    <property type="component" value="Unassembled WGS sequence"/>
</dbReference>
<dbReference type="AlphaFoldDB" id="A0A9X4KJT4"/>
<comment type="subcellular location">
    <subcellularLocation>
        <location evidence="1">Cell membrane</location>
        <topology evidence="1">Multi-pass membrane protein</topology>
    </subcellularLocation>
</comment>
<dbReference type="InterPro" id="IPR033717">
    <property type="entry name" value="UDPK"/>
</dbReference>
<protein>
    <submittedName>
        <fullName evidence="20">Diacylglycerol kinase family protein</fullName>
    </submittedName>
</protein>
<dbReference type="InterPro" id="IPR036945">
    <property type="entry name" value="DAGK_sf"/>
</dbReference>
<dbReference type="GO" id="GO:0016301">
    <property type="term" value="F:kinase activity"/>
    <property type="evidence" value="ECO:0007669"/>
    <property type="project" value="UniProtKB-KW"/>
</dbReference>
<evidence type="ECO:0000256" key="3">
    <source>
        <dbReference type="ARBA" id="ARBA00022475"/>
    </source>
</evidence>
<dbReference type="GO" id="GO:0005524">
    <property type="term" value="F:ATP binding"/>
    <property type="evidence" value="ECO:0007669"/>
    <property type="project" value="UniProtKB-KW"/>
</dbReference>
<dbReference type="PROSITE" id="PS01069">
    <property type="entry name" value="DAGK_PROKAR"/>
    <property type="match status" value="1"/>
</dbReference>
<evidence type="ECO:0000256" key="17">
    <source>
        <dbReference type="PIRSR" id="PIRSR600829-3"/>
    </source>
</evidence>
<dbReference type="InterPro" id="IPR000829">
    <property type="entry name" value="DAGK"/>
</dbReference>
<evidence type="ECO:0000256" key="2">
    <source>
        <dbReference type="ARBA" id="ARBA00005967"/>
    </source>
</evidence>
<keyword evidence="18" id="KW-0460">Magnesium</keyword>
<sequence>MSRNQSELASFRQALLGIAHALRTEPHMRFHLAASAVVLIVAAWLGLPRGDWMWLLAACTAVLCAELVNTAVERAVDHASLERSELAKAAKDTAAGAVLIASVFAAAVGLIVLLPPLWERISG</sequence>
<feature type="active site" description="Proton acceptor" evidence="15">
    <location>
        <position position="66"/>
    </location>
</feature>